<feature type="compositionally biased region" description="Basic and acidic residues" evidence="21">
    <location>
        <begin position="544"/>
        <end position="578"/>
    </location>
</feature>
<evidence type="ECO:0000256" key="4">
    <source>
        <dbReference type="ARBA" id="ARBA00008539"/>
    </source>
</evidence>
<name>E4XDY5_OIKDI</name>
<evidence type="ECO:0000256" key="14">
    <source>
        <dbReference type="ARBA" id="ARBA00023180"/>
    </source>
</evidence>
<evidence type="ECO:0000313" key="23">
    <source>
        <dbReference type="EMBL" id="CBY19374.1"/>
    </source>
</evidence>
<evidence type="ECO:0000256" key="11">
    <source>
        <dbReference type="ARBA" id="ARBA00022989"/>
    </source>
</evidence>
<dbReference type="GO" id="GO:0046872">
    <property type="term" value="F:metal ion binding"/>
    <property type="evidence" value="ECO:0007669"/>
    <property type="project" value="UniProtKB-KW"/>
</dbReference>
<evidence type="ECO:0000256" key="15">
    <source>
        <dbReference type="ARBA" id="ARBA00023211"/>
    </source>
</evidence>
<evidence type="ECO:0000256" key="22">
    <source>
        <dbReference type="SAM" id="Phobius"/>
    </source>
</evidence>
<dbReference type="GO" id="GO:0015020">
    <property type="term" value="F:glucuronosyltransferase activity"/>
    <property type="evidence" value="ECO:0007669"/>
    <property type="project" value="InterPro"/>
</dbReference>
<evidence type="ECO:0000256" key="7">
    <source>
        <dbReference type="ARBA" id="ARBA00022679"/>
    </source>
</evidence>
<gene>
    <name evidence="23" type="ORF">GSOID_T00008384001</name>
</gene>
<reference evidence="23" key="1">
    <citation type="journal article" date="2010" name="Science">
        <title>Plasticity of animal genome architecture unmasked by rapid evolution of a pelagic tunicate.</title>
        <authorList>
            <person name="Denoeud F."/>
            <person name="Henriet S."/>
            <person name="Mungpakdee S."/>
            <person name="Aury J.M."/>
            <person name="Da Silva C."/>
            <person name="Brinkmann H."/>
            <person name="Mikhaleva J."/>
            <person name="Olsen L.C."/>
            <person name="Jubin C."/>
            <person name="Canestro C."/>
            <person name="Bouquet J.M."/>
            <person name="Danks G."/>
            <person name="Poulain J."/>
            <person name="Campsteijn C."/>
            <person name="Adamski M."/>
            <person name="Cross I."/>
            <person name="Yadetie F."/>
            <person name="Muffato M."/>
            <person name="Louis A."/>
            <person name="Butcher S."/>
            <person name="Tsagkogeorga G."/>
            <person name="Konrad A."/>
            <person name="Singh S."/>
            <person name="Jensen M.F."/>
            <person name="Cong E.H."/>
            <person name="Eikeseth-Otteraa H."/>
            <person name="Noel B."/>
            <person name="Anthouard V."/>
            <person name="Porcel B.M."/>
            <person name="Kachouri-Lafond R."/>
            <person name="Nishino A."/>
            <person name="Ugolini M."/>
            <person name="Chourrout P."/>
            <person name="Nishida H."/>
            <person name="Aasland R."/>
            <person name="Huzurbazar S."/>
            <person name="Westhof E."/>
            <person name="Delsuc F."/>
            <person name="Lehrach H."/>
            <person name="Reinhardt R."/>
            <person name="Weissenbach J."/>
            <person name="Roy S.W."/>
            <person name="Artiguenave F."/>
            <person name="Postlethwait J.H."/>
            <person name="Manak J.R."/>
            <person name="Thompson E.M."/>
            <person name="Jaillon O."/>
            <person name="Du Pasquier L."/>
            <person name="Boudinot P."/>
            <person name="Liberles D.A."/>
            <person name="Volff J.N."/>
            <person name="Philippe H."/>
            <person name="Lenhard B."/>
            <person name="Roest Crollius H."/>
            <person name="Wincker P."/>
            <person name="Chourrout D."/>
        </authorList>
    </citation>
    <scope>NUCLEOTIDE SEQUENCE [LARGE SCALE GENOMIC DNA]</scope>
</reference>
<evidence type="ECO:0000256" key="10">
    <source>
        <dbReference type="ARBA" id="ARBA00022968"/>
    </source>
</evidence>
<evidence type="ECO:0000256" key="8">
    <source>
        <dbReference type="ARBA" id="ARBA00022692"/>
    </source>
</evidence>
<dbReference type="Proteomes" id="UP000001307">
    <property type="component" value="Unassembled WGS sequence"/>
</dbReference>
<evidence type="ECO:0000256" key="12">
    <source>
        <dbReference type="ARBA" id="ARBA00023034"/>
    </source>
</evidence>
<sequence>MDGSEFLTRFKVKHLVWIPVIGFIQIYFLWHYANKADHIRKAKDAFLAQHFEDAEKWRSEYLVHFDYAVGTYETESGVDAKDVTLVSQCSPDNLHHIEGLMKAWKGPISIAVFSPDRDAVSAMFGIQILRKCNADIRRHVTFHIMYPSSHPPRFDETVEDFTDDECSIAIEQLKESEGKNYARGELPYPQNSLRNIARVKIKTDLFYLVDIDTVPSNDLRYQFTKFAKKRGLLDQTRLEAFITPAFEIRSHHNLPANKDNVIRLIDAGEMRPFHYDTCPYCHKPTEFDHWYGYRGSDELEDAFEIEYSNSFEPFYLANTHTAPLHDERFKAYGFDRISQICEMHVKGFTFYVLNNAFITHKGFKFKKNFHETKDYENKKNGKIYEKYFKPELKVKYKDSERECLEASANRRGHVQVNVDNLKQILKRGVEQHIQIENTREKLDKDEESEENPEREKSDGENFIAEKEKTEPVSEDESEIEEESEEEQITPENEVELDNKDYQEIKYSPTEDEQSEDEKEVMNMFDQNDPKEVSKYNINENEVDSNFRKNEEKSLDEPENELRPEIETRNVRLGREEGD</sequence>
<proteinExistence type="inferred from homology"/>
<dbReference type="UniPathway" id="UPA00378"/>
<keyword evidence="10" id="KW-0735">Signal-anchor</keyword>
<evidence type="ECO:0000256" key="18">
    <source>
        <dbReference type="ARBA" id="ARBA00032181"/>
    </source>
</evidence>
<keyword evidence="8 22" id="KW-0812">Transmembrane</keyword>
<comment type="catalytic activity">
    <reaction evidence="20">
        <text>3-O-[beta-D-Xyl-(1-&gt;4)-Rib-ol-P-Rib-ol-P-3-beta-D-GalNAc-(1-&gt;3)-beta-D-GlcNAc-(1-&gt;4)-(O-6-P-alpha-D-Man)]-Thr-[protein] + UDP-alpha-D-glucuronate = 3-O-[beta-D-GlcA-(1-&gt;3)-beta-D-Xyl-(1-&gt;4)-Rib-ol-P-Rib-ol-P-3-beta-D-GalNAc-(1-&gt;3)-beta-D-GlcNAc-(1-&gt;4)-(O-6-P-alpha-D-Man)]-Thr-[protein] + UDP + H(+)</text>
        <dbReference type="Rhea" id="RHEA:46860"/>
        <dbReference type="Rhea" id="RHEA-COMP:15023"/>
        <dbReference type="Rhea" id="RHEA-COMP:17482"/>
        <dbReference type="ChEBI" id="CHEBI:15378"/>
        <dbReference type="ChEBI" id="CHEBI:58052"/>
        <dbReference type="ChEBI" id="CHEBI:58223"/>
        <dbReference type="ChEBI" id="CHEBI:142405"/>
        <dbReference type="ChEBI" id="CHEBI:177336"/>
    </reaction>
</comment>
<feature type="compositionally biased region" description="Acidic residues" evidence="21">
    <location>
        <begin position="509"/>
        <end position="518"/>
    </location>
</feature>
<accession>E4XDY5</accession>
<keyword evidence="9" id="KW-0479">Metal-binding</keyword>
<organism evidence="23">
    <name type="scientific">Oikopleura dioica</name>
    <name type="common">Tunicate</name>
    <dbReference type="NCBI Taxonomy" id="34765"/>
    <lineage>
        <taxon>Eukaryota</taxon>
        <taxon>Metazoa</taxon>
        <taxon>Chordata</taxon>
        <taxon>Tunicata</taxon>
        <taxon>Appendicularia</taxon>
        <taxon>Copelata</taxon>
        <taxon>Oikopleuridae</taxon>
        <taxon>Oikopleura</taxon>
    </lineage>
</organism>
<evidence type="ECO:0000256" key="13">
    <source>
        <dbReference type="ARBA" id="ARBA00023136"/>
    </source>
</evidence>
<evidence type="ECO:0000313" key="24">
    <source>
        <dbReference type="Proteomes" id="UP000001307"/>
    </source>
</evidence>
<evidence type="ECO:0000256" key="2">
    <source>
        <dbReference type="ARBA" id="ARBA00004323"/>
    </source>
</evidence>
<dbReference type="InterPro" id="IPR043189">
    <property type="entry name" value="B4GAT1"/>
</dbReference>
<keyword evidence="24" id="KW-1185">Reference proteome</keyword>
<dbReference type="GO" id="GO:0035269">
    <property type="term" value="P:protein O-linked glycosylation via mannose"/>
    <property type="evidence" value="ECO:0007669"/>
    <property type="project" value="TreeGrafter"/>
</dbReference>
<dbReference type="InParanoid" id="E4XDY5"/>
<evidence type="ECO:0000256" key="1">
    <source>
        <dbReference type="ARBA" id="ARBA00001936"/>
    </source>
</evidence>
<protein>
    <recommendedName>
        <fullName evidence="5">Beta-1,4-glucuronyltransferase 1</fullName>
    </recommendedName>
    <alternativeName>
        <fullName evidence="16">I-beta-1,3-N-acetylglucosaminyltransferase</fullName>
    </alternativeName>
    <alternativeName>
        <fullName evidence="19">N-acetyllactosaminide beta-1,3-N-acetylglucosaminyltransferase</fullName>
    </alternativeName>
    <alternativeName>
        <fullName evidence="17">Poly-N-acetyllactosamine extension enzyme</fullName>
    </alternativeName>
    <alternativeName>
        <fullName evidence="18">UDP-GlcNAc:betaGal beta-1,3-N-acetylglucosaminyltransferase 1</fullName>
    </alternativeName>
</protein>
<evidence type="ECO:0000256" key="5">
    <source>
        <dbReference type="ARBA" id="ARBA00017962"/>
    </source>
</evidence>
<dbReference type="GO" id="GO:0000139">
    <property type="term" value="C:Golgi membrane"/>
    <property type="evidence" value="ECO:0007669"/>
    <property type="project" value="UniProtKB-SubCell"/>
</dbReference>
<dbReference type="PANTHER" id="PTHR46420:SF1">
    <property type="entry name" value="BETA-1,4-GLUCURONYLTRANSFERASE 1"/>
    <property type="match status" value="1"/>
</dbReference>
<evidence type="ECO:0000256" key="20">
    <source>
        <dbReference type="ARBA" id="ARBA00047852"/>
    </source>
</evidence>
<evidence type="ECO:0000256" key="19">
    <source>
        <dbReference type="ARBA" id="ARBA00033291"/>
    </source>
</evidence>
<feature type="compositionally biased region" description="Basic and acidic residues" evidence="21">
    <location>
        <begin position="451"/>
        <end position="471"/>
    </location>
</feature>
<keyword evidence="15" id="KW-0464">Manganese</keyword>
<comment type="pathway">
    <text evidence="3">Protein modification; protein glycosylation.</text>
</comment>
<comment type="subcellular location">
    <subcellularLocation>
        <location evidence="2">Golgi apparatus membrane</location>
        <topology evidence="2">Single-pass type II membrane protein</topology>
    </subcellularLocation>
</comment>
<keyword evidence="13 22" id="KW-0472">Membrane</keyword>
<comment type="cofactor">
    <cofactor evidence="1">
        <name>Mn(2+)</name>
        <dbReference type="ChEBI" id="CHEBI:29035"/>
    </cofactor>
</comment>
<dbReference type="FunCoup" id="E4XDY5">
    <property type="interactions" value="1"/>
</dbReference>
<keyword evidence="11 22" id="KW-1133">Transmembrane helix</keyword>
<keyword evidence="7" id="KW-0808">Transferase</keyword>
<dbReference type="AlphaFoldDB" id="E4XDY5"/>
<evidence type="ECO:0000256" key="6">
    <source>
        <dbReference type="ARBA" id="ARBA00022676"/>
    </source>
</evidence>
<evidence type="ECO:0000256" key="9">
    <source>
        <dbReference type="ARBA" id="ARBA00022723"/>
    </source>
</evidence>
<dbReference type="Pfam" id="PF13896">
    <property type="entry name" value="Glyco_transf_49"/>
    <property type="match status" value="1"/>
</dbReference>
<feature type="compositionally biased region" description="Acidic residues" evidence="21">
    <location>
        <begin position="472"/>
        <end position="495"/>
    </location>
</feature>
<dbReference type="PANTHER" id="PTHR46420">
    <property type="entry name" value="BETA-1,4-GLUCURONYLTRANSFERASE 1"/>
    <property type="match status" value="1"/>
</dbReference>
<feature type="region of interest" description="Disordered" evidence="21">
    <location>
        <begin position="436"/>
        <end position="578"/>
    </location>
</feature>
<keyword evidence="14" id="KW-0325">Glycoprotein</keyword>
<evidence type="ECO:0000256" key="21">
    <source>
        <dbReference type="SAM" id="MobiDB-lite"/>
    </source>
</evidence>
<evidence type="ECO:0000256" key="17">
    <source>
        <dbReference type="ARBA" id="ARBA00032175"/>
    </source>
</evidence>
<keyword evidence="6" id="KW-0328">Glycosyltransferase</keyword>
<comment type="similarity">
    <text evidence="4">Belongs to the glycosyltransferase 49 family.</text>
</comment>
<dbReference type="EMBL" id="FN653040">
    <property type="protein sequence ID" value="CBY19374.1"/>
    <property type="molecule type" value="Genomic_DNA"/>
</dbReference>
<keyword evidence="12" id="KW-0333">Golgi apparatus</keyword>
<dbReference type="OrthoDB" id="9974378at2759"/>
<evidence type="ECO:0000256" key="3">
    <source>
        <dbReference type="ARBA" id="ARBA00004922"/>
    </source>
</evidence>
<evidence type="ECO:0000256" key="16">
    <source>
        <dbReference type="ARBA" id="ARBA00030723"/>
    </source>
</evidence>
<feature type="transmembrane region" description="Helical" evidence="22">
    <location>
        <begin position="15"/>
        <end position="33"/>
    </location>
</feature>